<sequence length="155" mass="15690">MSAAMSAVSYFLVVGAGVSVALQQVLNANLRAELGSPWWAGFVSYFVGMVAMLAVALSSPGPRLADMAGAVGAGGAGSWMSWTGGMFGALFIGTAILMVPRLGAATVLALIVVGQMLGSLAFDHFGLFGLSHHPVSPTRLAGAASLILGVVLIRL</sequence>
<feature type="transmembrane region" description="Helical" evidence="1">
    <location>
        <begin position="38"/>
        <end position="59"/>
    </location>
</feature>
<feature type="transmembrane region" description="Helical" evidence="1">
    <location>
        <begin position="106"/>
        <end position="130"/>
    </location>
</feature>
<proteinExistence type="predicted"/>
<evidence type="ECO:0000256" key="1">
    <source>
        <dbReference type="SAM" id="Phobius"/>
    </source>
</evidence>
<name>A0ABU0WF29_9PROT</name>
<keyword evidence="1" id="KW-0812">Transmembrane</keyword>
<dbReference type="PANTHER" id="PTHR34821:SF2">
    <property type="entry name" value="INNER MEMBRANE PROTEIN YDCZ"/>
    <property type="match status" value="1"/>
</dbReference>
<protein>
    <submittedName>
        <fullName evidence="2">DMT family transporter</fullName>
    </submittedName>
</protein>
<dbReference type="InterPro" id="IPR006750">
    <property type="entry name" value="YdcZ"/>
</dbReference>
<keyword evidence="3" id="KW-1185">Reference proteome</keyword>
<feature type="transmembrane region" description="Helical" evidence="1">
    <location>
        <begin position="136"/>
        <end position="153"/>
    </location>
</feature>
<keyword evidence="1" id="KW-1133">Transmembrane helix</keyword>
<gene>
    <name evidence="2" type="ORF">QSG27_08600</name>
</gene>
<organism evidence="2 3">
    <name type="scientific">Azospirillum isscasi</name>
    <dbReference type="NCBI Taxonomy" id="3053926"/>
    <lineage>
        <taxon>Bacteria</taxon>
        <taxon>Pseudomonadati</taxon>
        <taxon>Pseudomonadota</taxon>
        <taxon>Alphaproteobacteria</taxon>
        <taxon>Rhodospirillales</taxon>
        <taxon>Azospirillaceae</taxon>
        <taxon>Azospirillum</taxon>
    </lineage>
</organism>
<comment type="caution">
    <text evidence="2">The sequence shown here is derived from an EMBL/GenBank/DDBJ whole genome shotgun (WGS) entry which is preliminary data.</text>
</comment>
<dbReference type="RefSeq" id="WP_306705140.1">
    <property type="nucleotide sequence ID" value="NZ_JAUJFI010000029.1"/>
</dbReference>
<reference evidence="2 3" key="1">
    <citation type="submission" date="2023-06" db="EMBL/GenBank/DDBJ databases">
        <title>Azospirillum isscasensis sp.nov, a bacterium isolated from rhizosphere soil of rice.</title>
        <authorList>
            <person name="Wang H."/>
        </authorList>
    </citation>
    <scope>NUCLEOTIDE SEQUENCE [LARGE SCALE GENOMIC DNA]</scope>
    <source>
        <strain evidence="2 3">C340-1</strain>
    </source>
</reference>
<dbReference type="PANTHER" id="PTHR34821">
    <property type="entry name" value="INNER MEMBRANE PROTEIN YDCZ"/>
    <property type="match status" value="1"/>
</dbReference>
<feature type="transmembrane region" description="Helical" evidence="1">
    <location>
        <begin position="6"/>
        <end position="26"/>
    </location>
</feature>
<dbReference type="Proteomes" id="UP001227317">
    <property type="component" value="Unassembled WGS sequence"/>
</dbReference>
<dbReference type="Pfam" id="PF04657">
    <property type="entry name" value="DMT_YdcZ"/>
    <property type="match status" value="1"/>
</dbReference>
<keyword evidence="1" id="KW-0472">Membrane</keyword>
<evidence type="ECO:0000313" key="2">
    <source>
        <dbReference type="EMBL" id="MDQ2102746.1"/>
    </source>
</evidence>
<feature type="transmembrane region" description="Helical" evidence="1">
    <location>
        <begin position="79"/>
        <end position="99"/>
    </location>
</feature>
<dbReference type="EMBL" id="JAUJFI010000029">
    <property type="protein sequence ID" value="MDQ2102746.1"/>
    <property type="molecule type" value="Genomic_DNA"/>
</dbReference>
<evidence type="ECO:0000313" key="3">
    <source>
        <dbReference type="Proteomes" id="UP001227317"/>
    </source>
</evidence>
<accession>A0ABU0WF29</accession>